<evidence type="ECO:0000313" key="4">
    <source>
        <dbReference type="EMBL" id="SDH99883.1"/>
    </source>
</evidence>
<dbReference type="InterPro" id="IPR036388">
    <property type="entry name" value="WH-like_DNA-bd_sf"/>
</dbReference>
<feature type="domain" description="WCX" evidence="3">
    <location>
        <begin position="242"/>
        <end position="311"/>
    </location>
</feature>
<sequence>MRVHRLIAIMLLIESRGKIKANELAAALETSVRSIYRDIDVLAEAGIPIVTTTGPNGGISLMEGYTVNLRQLNGDELIHLYLTGLGFHQGLQKESTLKLKNALLKLEKTMPPAYREDITKAKNVFYFDETPWWNERPAIPFLEKLRAALWHSHKLRVEYRKVNGERSSRTLRPYGLVVKQGEWYLVGYCEAAQGLRTFKCERMTAAEQLEEGYTIPADFSLEGYWSGTEKNFRQNCRAEEYYPVTLRLANPHPELVNRLEVLNNVTDHNTFILTVNMYSYEQACDKVMQLPGDIEVLEPLILREYIMEKIKLLQKMYF</sequence>
<dbReference type="SUPFAM" id="SSF46785">
    <property type="entry name" value="Winged helix' DNA-binding domain"/>
    <property type="match status" value="1"/>
</dbReference>
<dbReference type="Pfam" id="PF08279">
    <property type="entry name" value="HTH_11"/>
    <property type="match status" value="1"/>
</dbReference>
<dbReference type="Pfam" id="PF25583">
    <property type="entry name" value="WCX"/>
    <property type="match status" value="1"/>
</dbReference>
<accession>A0A1G8GZR2</accession>
<feature type="domain" description="Helix-turn-helix type 11" evidence="1">
    <location>
        <begin position="8"/>
        <end position="57"/>
    </location>
</feature>
<protein>
    <submittedName>
        <fullName evidence="4">Predicted DNA-binding transcriptional regulator YafY, contains an HTH and WYL domains</fullName>
    </submittedName>
</protein>
<organism evidence="4 5">
    <name type="scientific">Paenibacillus typhae</name>
    <dbReference type="NCBI Taxonomy" id="1174501"/>
    <lineage>
        <taxon>Bacteria</taxon>
        <taxon>Bacillati</taxon>
        <taxon>Bacillota</taxon>
        <taxon>Bacilli</taxon>
        <taxon>Bacillales</taxon>
        <taxon>Paenibacillaceae</taxon>
        <taxon>Paenibacillus</taxon>
    </lineage>
</organism>
<proteinExistence type="predicted"/>
<dbReference type="Gene3D" id="1.10.10.10">
    <property type="entry name" value="Winged helix-like DNA-binding domain superfamily/Winged helix DNA-binding domain"/>
    <property type="match status" value="1"/>
</dbReference>
<dbReference type="PANTHER" id="PTHR34580">
    <property type="match status" value="1"/>
</dbReference>
<dbReference type="EMBL" id="FNDX01000002">
    <property type="protein sequence ID" value="SDH99883.1"/>
    <property type="molecule type" value="Genomic_DNA"/>
</dbReference>
<keyword evidence="4" id="KW-0238">DNA-binding</keyword>
<gene>
    <name evidence="4" type="ORF">SAMN05216192_102257</name>
</gene>
<evidence type="ECO:0000313" key="5">
    <source>
        <dbReference type="Proteomes" id="UP000199050"/>
    </source>
</evidence>
<dbReference type="PROSITE" id="PS52050">
    <property type="entry name" value="WYL"/>
    <property type="match status" value="1"/>
</dbReference>
<keyword evidence="5" id="KW-1185">Reference proteome</keyword>
<evidence type="ECO:0000259" key="3">
    <source>
        <dbReference type="Pfam" id="PF25583"/>
    </source>
</evidence>
<name>A0A1G8GZR2_9BACL</name>
<dbReference type="GO" id="GO:0003677">
    <property type="term" value="F:DNA binding"/>
    <property type="evidence" value="ECO:0007669"/>
    <property type="project" value="UniProtKB-KW"/>
</dbReference>
<evidence type="ECO:0000259" key="2">
    <source>
        <dbReference type="Pfam" id="PF13280"/>
    </source>
</evidence>
<dbReference type="Proteomes" id="UP000199050">
    <property type="component" value="Unassembled WGS sequence"/>
</dbReference>
<dbReference type="InterPro" id="IPR051534">
    <property type="entry name" value="CBASS_pafABC_assoc_protein"/>
</dbReference>
<dbReference type="InterPro" id="IPR013196">
    <property type="entry name" value="HTH_11"/>
</dbReference>
<feature type="domain" description="WYL" evidence="2">
    <location>
        <begin position="141"/>
        <end position="207"/>
    </location>
</feature>
<reference evidence="5" key="1">
    <citation type="submission" date="2016-10" db="EMBL/GenBank/DDBJ databases">
        <authorList>
            <person name="Varghese N."/>
            <person name="Submissions S."/>
        </authorList>
    </citation>
    <scope>NUCLEOTIDE SEQUENCE [LARGE SCALE GENOMIC DNA]</scope>
    <source>
        <strain evidence="5">CGMCC 1.11012</strain>
    </source>
</reference>
<dbReference type="InterPro" id="IPR036390">
    <property type="entry name" value="WH_DNA-bd_sf"/>
</dbReference>
<dbReference type="PANTHER" id="PTHR34580:SF1">
    <property type="entry name" value="PROTEIN PAFC"/>
    <property type="match status" value="1"/>
</dbReference>
<dbReference type="InterPro" id="IPR026881">
    <property type="entry name" value="WYL_dom"/>
</dbReference>
<dbReference type="STRING" id="1174501.SAMN05216192_102257"/>
<dbReference type="AlphaFoldDB" id="A0A1G8GZR2"/>
<dbReference type="Pfam" id="PF13280">
    <property type="entry name" value="WYL"/>
    <property type="match status" value="1"/>
</dbReference>
<dbReference type="OrthoDB" id="9767131at2"/>
<dbReference type="InterPro" id="IPR057727">
    <property type="entry name" value="WCX_dom"/>
</dbReference>
<evidence type="ECO:0000259" key="1">
    <source>
        <dbReference type="Pfam" id="PF08279"/>
    </source>
</evidence>